<dbReference type="AlphaFoldDB" id="A0A238UTT3"/>
<evidence type="ECO:0000313" key="3">
    <source>
        <dbReference type="Proteomes" id="UP000198417"/>
    </source>
</evidence>
<organism evidence="2 3">
    <name type="scientific">Puniceibacterium sediminis</name>
    <dbReference type="NCBI Taxonomy" id="1608407"/>
    <lineage>
        <taxon>Bacteria</taxon>
        <taxon>Pseudomonadati</taxon>
        <taxon>Pseudomonadota</taxon>
        <taxon>Alphaproteobacteria</taxon>
        <taxon>Rhodobacterales</taxon>
        <taxon>Paracoccaceae</taxon>
        <taxon>Puniceibacterium</taxon>
    </lineage>
</organism>
<keyword evidence="3" id="KW-1185">Reference proteome</keyword>
<feature type="chain" id="PRO_5013394184" description="Lipoprotein" evidence="1">
    <location>
        <begin position="19"/>
        <end position="193"/>
    </location>
</feature>
<dbReference type="Proteomes" id="UP000198417">
    <property type="component" value="Unassembled WGS sequence"/>
</dbReference>
<gene>
    <name evidence="2" type="ORF">SAMN06265370_101118</name>
</gene>
<reference evidence="2 3" key="1">
    <citation type="submission" date="2017-06" db="EMBL/GenBank/DDBJ databases">
        <authorList>
            <person name="Kim H.J."/>
            <person name="Triplett B.A."/>
        </authorList>
    </citation>
    <scope>NUCLEOTIDE SEQUENCE [LARGE SCALE GENOMIC DNA]</scope>
    <source>
        <strain evidence="2 3">DSM 29052</strain>
    </source>
</reference>
<proteinExistence type="predicted"/>
<protein>
    <recommendedName>
        <fullName evidence="4">Lipoprotein</fullName>
    </recommendedName>
</protein>
<dbReference type="EMBL" id="FZNN01000001">
    <property type="protein sequence ID" value="SNR25532.1"/>
    <property type="molecule type" value="Genomic_DNA"/>
</dbReference>
<keyword evidence="1" id="KW-0732">Signal</keyword>
<evidence type="ECO:0000256" key="1">
    <source>
        <dbReference type="SAM" id="SignalP"/>
    </source>
</evidence>
<feature type="signal peptide" evidence="1">
    <location>
        <begin position="1"/>
        <end position="18"/>
    </location>
</feature>
<dbReference type="OrthoDB" id="7865311at2"/>
<dbReference type="PROSITE" id="PS51257">
    <property type="entry name" value="PROKAR_LIPOPROTEIN"/>
    <property type="match status" value="1"/>
</dbReference>
<accession>A0A238UTT3</accession>
<name>A0A238UTT3_9RHOB</name>
<evidence type="ECO:0000313" key="2">
    <source>
        <dbReference type="EMBL" id="SNR25532.1"/>
    </source>
</evidence>
<evidence type="ECO:0008006" key="4">
    <source>
        <dbReference type="Google" id="ProtNLM"/>
    </source>
</evidence>
<sequence>MGKSVWGLLVLSLLAACANGNSGTVSSGAVNYVTATPDETLPYGQIARFCGAPGRDFGTRVATYPKGRPAYALFDSEPGTSAARSFFLTGFDDGCARQFTAAFAIFSAPSDYEQLRYGLPSDTVPRSRTDAAYEALKSRICAVAKGLPCGSRIGRLERNTAFLSIYENFGSNPRWKTVLVHDGAALAMDLKGD</sequence>
<dbReference type="RefSeq" id="WP_089268574.1">
    <property type="nucleotide sequence ID" value="NZ_FZNN01000001.1"/>
</dbReference>